<dbReference type="AlphaFoldDB" id="A0AA52EF99"/>
<evidence type="ECO:0000313" key="1">
    <source>
        <dbReference type="EMBL" id="WND02593.1"/>
    </source>
</evidence>
<protein>
    <submittedName>
        <fullName evidence="1">Nucleotidyltransferase family protein</fullName>
    </submittedName>
</protein>
<proteinExistence type="predicted"/>
<reference evidence="1" key="1">
    <citation type="submission" date="2023-04" db="EMBL/GenBank/DDBJ databases">
        <title>Complete genome sequence of Temperatibacter marinus.</title>
        <authorList>
            <person name="Rong J.-C."/>
            <person name="Yi M.-L."/>
            <person name="Zhao Q."/>
        </authorList>
    </citation>
    <scope>NUCLEOTIDE SEQUENCE</scope>
    <source>
        <strain evidence="1">NBRC 110045</strain>
    </source>
</reference>
<accession>A0AA52EF99</accession>
<dbReference type="EMBL" id="CP123872">
    <property type="protein sequence ID" value="WND02593.1"/>
    <property type="molecule type" value="Genomic_DNA"/>
</dbReference>
<dbReference type="RefSeq" id="WP_310798428.1">
    <property type="nucleotide sequence ID" value="NZ_CP123872.1"/>
</dbReference>
<organism evidence="1 2">
    <name type="scientific">Temperatibacter marinus</name>
    <dbReference type="NCBI Taxonomy" id="1456591"/>
    <lineage>
        <taxon>Bacteria</taxon>
        <taxon>Pseudomonadati</taxon>
        <taxon>Pseudomonadota</taxon>
        <taxon>Alphaproteobacteria</taxon>
        <taxon>Kordiimonadales</taxon>
        <taxon>Temperatibacteraceae</taxon>
        <taxon>Temperatibacter</taxon>
    </lineage>
</organism>
<evidence type="ECO:0000313" key="2">
    <source>
        <dbReference type="Proteomes" id="UP001268683"/>
    </source>
</evidence>
<gene>
    <name evidence="1" type="ORF">QGN29_13660</name>
</gene>
<dbReference type="Proteomes" id="UP001268683">
    <property type="component" value="Chromosome"/>
</dbReference>
<dbReference type="KEGG" id="tmk:QGN29_13660"/>
<sequence length="355" mass="40760">MKMKEYLEFTRGKKSLQGNAGRSGFIKWAKKHHLLGRIAHEQQDMLAQERSSEFDQILREIIEDQRVVSSGDVRRTSFEINRLHRLLLKEEGKIILLKGSAYIMAGKKAARGRRVTDVDLLVPKPQLAALERFMLQNDWGYDSTTDNPYDQVYYRTYMHELPPLRHKTRKSVLDIHHALLPLTHRFSIKIDPMIETAVPIEGTPFFRFADVDLFIHAAVHHMLDEEGDNFGRSLVELLDLFDDLDCSLDLVIARAAEVGASKAVAYALSAIYAITEDSRLESSLSFIKKHTSSLVSKAFLDQLALEPKGISKLFLYCRSHYLRMPLGMLAAHLFTKAKKDFMIKFKYYKNAWGRS</sequence>
<name>A0AA52EF99_9PROT</name>
<dbReference type="InterPro" id="IPR039498">
    <property type="entry name" value="NTP_transf_5"/>
</dbReference>
<dbReference type="Pfam" id="PF14907">
    <property type="entry name" value="NTP_transf_5"/>
    <property type="match status" value="1"/>
</dbReference>
<keyword evidence="2" id="KW-1185">Reference proteome</keyword>